<feature type="transmembrane region" description="Helical" evidence="1">
    <location>
        <begin position="147"/>
        <end position="165"/>
    </location>
</feature>
<evidence type="ECO:0000256" key="1">
    <source>
        <dbReference type="SAM" id="Phobius"/>
    </source>
</evidence>
<proteinExistence type="predicted"/>
<protein>
    <submittedName>
        <fullName evidence="2">DUF4199 domain-containing protein</fullName>
    </submittedName>
</protein>
<accession>A0A4Y9QU51</accession>
<keyword evidence="3" id="KW-1185">Reference proteome</keyword>
<feature type="transmembrane region" description="Helical" evidence="1">
    <location>
        <begin position="68"/>
        <end position="93"/>
    </location>
</feature>
<dbReference type="Pfam" id="PF13858">
    <property type="entry name" value="DUF4199"/>
    <property type="match status" value="1"/>
</dbReference>
<dbReference type="OrthoDB" id="850943at2"/>
<dbReference type="EMBL" id="SPSB01000003">
    <property type="protein sequence ID" value="TFV94763.1"/>
    <property type="molecule type" value="Genomic_DNA"/>
</dbReference>
<feature type="transmembrane region" description="Helical" evidence="1">
    <location>
        <begin position="12"/>
        <end position="30"/>
    </location>
</feature>
<dbReference type="RefSeq" id="WP_135074413.1">
    <property type="nucleotide sequence ID" value="NZ_SPSB01000003.1"/>
</dbReference>
<dbReference type="InterPro" id="IPR025250">
    <property type="entry name" value="DUF4199"/>
</dbReference>
<keyword evidence="1" id="KW-1133">Transmembrane helix</keyword>
<keyword evidence="1" id="KW-0472">Membrane</keyword>
<dbReference type="Proteomes" id="UP000297647">
    <property type="component" value="Unassembled WGS sequence"/>
</dbReference>
<gene>
    <name evidence="2" type="ORF">E4S40_12200</name>
</gene>
<evidence type="ECO:0000313" key="2">
    <source>
        <dbReference type="EMBL" id="TFV94763.1"/>
    </source>
</evidence>
<evidence type="ECO:0000313" key="3">
    <source>
        <dbReference type="Proteomes" id="UP000297647"/>
    </source>
</evidence>
<reference evidence="2 3" key="1">
    <citation type="submission" date="2019-03" db="EMBL/GenBank/DDBJ databases">
        <title>Algoriphagus sp. nov, a new strain isolated from root system soil of mangrove plant Kandelia.</title>
        <authorList>
            <person name="Yin Q."/>
            <person name="Wang K."/>
            <person name="Song Z."/>
        </authorList>
    </citation>
    <scope>NUCLEOTIDE SEQUENCE [LARGE SCALE GENOMIC DNA]</scope>
    <source>
        <strain evidence="2 3">XY-J91</strain>
    </source>
</reference>
<organism evidence="2 3">
    <name type="scientific">Algoriphagus kandeliae</name>
    <dbReference type="NCBI Taxonomy" id="2562278"/>
    <lineage>
        <taxon>Bacteria</taxon>
        <taxon>Pseudomonadati</taxon>
        <taxon>Bacteroidota</taxon>
        <taxon>Cytophagia</taxon>
        <taxon>Cytophagales</taxon>
        <taxon>Cyclobacteriaceae</taxon>
        <taxon>Algoriphagus</taxon>
    </lineage>
</organism>
<sequence>MIKYFGSAYQFGTLGGILSLIAFGVLAWMVPDPTNLNLIFGYIITPISIFLALKFFKDYTNNGFLSFAEGMSVGFVTYMIIALLSVVGIWAIFQVFPEFFETVKASKLQVMANSRDTIISQVGEASYENTQESLLKMSPLDIALNDGIWKIVPGLFFTIIISIILRKNPN</sequence>
<keyword evidence="1" id="KW-0812">Transmembrane</keyword>
<comment type="caution">
    <text evidence="2">The sequence shown here is derived from an EMBL/GenBank/DDBJ whole genome shotgun (WGS) entry which is preliminary data.</text>
</comment>
<dbReference type="AlphaFoldDB" id="A0A4Y9QU51"/>
<name>A0A4Y9QU51_9BACT</name>
<feature type="transmembrane region" description="Helical" evidence="1">
    <location>
        <begin position="36"/>
        <end position="56"/>
    </location>
</feature>